<organism evidence="9">
    <name type="scientific">Mucor ambiguus</name>
    <dbReference type="NCBI Taxonomy" id="91626"/>
    <lineage>
        <taxon>Eukaryota</taxon>
        <taxon>Fungi</taxon>
        <taxon>Fungi incertae sedis</taxon>
        <taxon>Mucoromycota</taxon>
        <taxon>Mucoromycotina</taxon>
        <taxon>Mucoromycetes</taxon>
        <taxon>Mucorales</taxon>
        <taxon>Mucorineae</taxon>
        <taxon>Mucoraceae</taxon>
        <taxon>Mucor</taxon>
    </lineage>
</organism>
<feature type="coiled-coil region" evidence="6">
    <location>
        <begin position="317"/>
        <end position="344"/>
    </location>
</feature>
<feature type="coiled-coil region" evidence="6">
    <location>
        <begin position="57"/>
        <end position="84"/>
    </location>
</feature>
<evidence type="ECO:0000313" key="10">
    <source>
        <dbReference type="Proteomes" id="UP000053815"/>
    </source>
</evidence>
<evidence type="ECO:0000256" key="7">
    <source>
        <dbReference type="SAM" id="MobiDB-lite"/>
    </source>
</evidence>
<feature type="compositionally biased region" description="Low complexity" evidence="7">
    <location>
        <begin position="689"/>
        <end position="699"/>
    </location>
</feature>
<dbReference type="InterPro" id="IPR035992">
    <property type="entry name" value="Ricin_B-like_lectins"/>
</dbReference>
<dbReference type="Proteomes" id="UP000053815">
    <property type="component" value="Unassembled WGS sequence"/>
</dbReference>
<evidence type="ECO:0000256" key="1">
    <source>
        <dbReference type="ARBA" id="ARBA00004184"/>
    </source>
</evidence>
<dbReference type="OrthoDB" id="1926336at2759"/>
<dbReference type="PANTHER" id="PTHR23157">
    <property type="entry name" value="GRIP AND COILED-COIL DOMAIN-CONTAINING PROTEIN 1"/>
    <property type="match status" value="1"/>
</dbReference>
<sequence length="786" mass="88319">MSENNNTADRARAVRAEKQVERLERELELIKSRLKKPNGAAGSNSPNMMMRESDKVNFQLQEQVKDLKYQLKHQTAEHSKLQETLSTKTNEYEDKLKRMREIFGQASKNIDNYRASIASKDVEIGKLKLELEECQQREQSYKSTSESQQLTIEKLNTELTSAKTFYGSEIKQLEAKNRQISVQLEQTKSNYEQYKKRAHILLEKNKEKQSDTSRVNQLQDLVEQLQHQKSSYEHEQHEKAEQQLLLEHDLRKAIDRINELESMQHILAKNETSFSTEKSALETKLGAMTKQFHQASQQLTALQTKYDEQINLSTNSLEPLKLRLQELQETNDSLYQQILIKDNEIEKLIISTPTSPPPADEIAELPPTPQQNSHQQSPSATTPPLAQQQASSQAQPVSDVYVSMSSLLSPLVSRQIPDERIGLEKQVQRLSEMLHESQDKITALQTQEKVLKDELRKMDAFEKRQDMNVEYLKNVLVKFLMSENKQTMVPILAKLLCLDETETNSLMENCIGFPQGQYFYIKSKENGSCIDVYMGETTSDSNIIIWPQKTGEDKDNQLWKADNGFLVNKKSGLVIDIRGGDLQSDSQIVQYERKTTMAHNQRWGFRDGYVYCLADPRLVLDIRGGSNKDGAKVILYNRKDTDNANQQWTIQTDGSTGQSAVPTYGNTSSSATSGYGQENKSSGYGNTASSGYGNTSSGYGQSGQSGYGQSGHGQSNPASSYGHANTSSGYGNTSSGYGQTSYGQSGQPGYGQSNTSGYGQQTSSGYGHLNPTGYGAPDDENPRYRN</sequence>
<name>A0A0C9MVI2_9FUNG</name>
<feature type="coiled-coil region" evidence="6">
    <location>
        <begin position="420"/>
        <end position="464"/>
    </location>
</feature>
<feature type="compositionally biased region" description="Polar residues" evidence="7">
    <location>
        <begin position="370"/>
        <end position="385"/>
    </location>
</feature>
<dbReference type="SMART" id="SM00755">
    <property type="entry name" value="Grip"/>
    <property type="match status" value="1"/>
</dbReference>
<dbReference type="PANTHER" id="PTHR23157:SF25">
    <property type="entry name" value="GRIP AND COILED-COIL DOMAIN-CONTAINING PROTEIN 1"/>
    <property type="match status" value="1"/>
</dbReference>
<keyword evidence="3" id="KW-0963">Cytoplasm</keyword>
<keyword evidence="5" id="KW-0472">Membrane</keyword>
<dbReference type="PROSITE" id="PS50231">
    <property type="entry name" value="RICIN_B_LECTIN"/>
    <property type="match status" value="1"/>
</dbReference>
<feature type="domain" description="GRIP" evidence="8">
    <location>
        <begin position="462"/>
        <end position="509"/>
    </location>
</feature>
<accession>A0A0C9MVI2</accession>
<feature type="coiled-coil region" evidence="6">
    <location>
        <begin position="170"/>
        <end position="242"/>
    </location>
</feature>
<feature type="compositionally biased region" description="Polar residues" evidence="7">
    <location>
        <begin position="645"/>
        <end position="688"/>
    </location>
</feature>
<feature type="compositionally biased region" description="Gly residues" evidence="7">
    <location>
        <begin position="700"/>
        <end position="711"/>
    </location>
</feature>
<dbReference type="AlphaFoldDB" id="A0A0C9MVI2"/>
<keyword evidence="10" id="KW-1185">Reference proteome</keyword>
<dbReference type="GO" id="GO:0005794">
    <property type="term" value="C:Golgi apparatus"/>
    <property type="evidence" value="ECO:0007669"/>
    <property type="project" value="TreeGrafter"/>
</dbReference>
<keyword evidence="4 6" id="KW-0175">Coiled coil</keyword>
<dbReference type="InterPro" id="IPR000772">
    <property type="entry name" value="Ricin_B_lectin"/>
</dbReference>
<dbReference type="SUPFAM" id="SSF50370">
    <property type="entry name" value="Ricin B-like lectins"/>
    <property type="match status" value="1"/>
</dbReference>
<dbReference type="CDD" id="cd23454">
    <property type="entry name" value="beta-trefoil_Ricin_GllA-1"/>
    <property type="match status" value="1"/>
</dbReference>
<dbReference type="Pfam" id="PF01465">
    <property type="entry name" value="GRIP"/>
    <property type="match status" value="1"/>
</dbReference>
<dbReference type="InterPro" id="IPR051952">
    <property type="entry name" value="Golgi-autophagy_related"/>
</dbReference>
<evidence type="ECO:0000256" key="3">
    <source>
        <dbReference type="ARBA" id="ARBA00022490"/>
    </source>
</evidence>
<evidence type="ECO:0000256" key="5">
    <source>
        <dbReference type="ARBA" id="ARBA00023136"/>
    </source>
</evidence>
<feature type="coiled-coil region" evidence="6">
    <location>
        <begin position="6"/>
        <end position="33"/>
    </location>
</feature>
<dbReference type="Pfam" id="PF14200">
    <property type="entry name" value="RicinB_lectin_2"/>
    <property type="match status" value="1"/>
</dbReference>
<evidence type="ECO:0000256" key="2">
    <source>
        <dbReference type="ARBA" id="ARBA00004496"/>
    </source>
</evidence>
<evidence type="ECO:0000256" key="6">
    <source>
        <dbReference type="SAM" id="Coils"/>
    </source>
</evidence>
<gene>
    <name evidence="9" type="ORF">MAM1_0585c10971</name>
</gene>
<dbReference type="EMBL" id="DF836874">
    <property type="protein sequence ID" value="GAN11409.1"/>
    <property type="molecule type" value="Genomic_DNA"/>
</dbReference>
<feature type="compositionally biased region" description="Low complexity" evidence="7">
    <location>
        <begin position="725"/>
        <end position="767"/>
    </location>
</feature>
<evidence type="ECO:0000256" key="4">
    <source>
        <dbReference type="ARBA" id="ARBA00023054"/>
    </source>
</evidence>
<reference evidence="9" key="1">
    <citation type="submission" date="2014-09" db="EMBL/GenBank/DDBJ databases">
        <title>Draft genome sequence of an oleaginous Mucoromycotina fungus Mucor ambiguus NBRC6742.</title>
        <authorList>
            <person name="Takeda I."/>
            <person name="Yamane N."/>
            <person name="Morita T."/>
            <person name="Tamano K."/>
            <person name="Machida M."/>
            <person name="Baker S."/>
            <person name="Koike H."/>
        </authorList>
    </citation>
    <scope>NUCLEOTIDE SEQUENCE</scope>
    <source>
        <strain evidence="9">NBRC 6742</strain>
    </source>
</reference>
<dbReference type="Gene3D" id="1.10.220.60">
    <property type="entry name" value="GRIP domain"/>
    <property type="match status" value="1"/>
</dbReference>
<comment type="subcellular location">
    <subcellularLocation>
        <location evidence="2">Cytoplasm</location>
    </subcellularLocation>
    <subcellularLocation>
        <location evidence="1">Endomembrane system</location>
        <topology evidence="1">Peripheral membrane protein</topology>
    </subcellularLocation>
</comment>
<evidence type="ECO:0000313" key="9">
    <source>
        <dbReference type="EMBL" id="GAN11409.1"/>
    </source>
</evidence>
<protein>
    <recommendedName>
        <fullName evidence="8">GRIP domain-containing protein</fullName>
    </recommendedName>
</protein>
<dbReference type="PROSITE" id="PS50913">
    <property type="entry name" value="GRIP"/>
    <property type="match status" value="1"/>
</dbReference>
<dbReference type="Gene3D" id="2.80.10.50">
    <property type="match status" value="1"/>
</dbReference>
<dbReference type="InterPro" id="IPR000237">
    <property type="entry name" value="GRIP_dom"/>
</dbReference>
<dbReference type="STRING" id="91626.A0A0C9MVI2"/>
<evidence type="ECO:0000259" key="8">
    <source>
        <dbReference type="PROSITE" id="PS50913"/>
    </source>
</evidence>
<proteinExistence type="predicted"/>
<feature type="region of interest" description="Disordered" evidence="7">
    <location>
        <begin position="350"/>
        <end position="394"/>
    </location>
</feature>
<feature type="region of interest" description="Disordered" evidence="7">
    <location>
        <begin position="645"/>
        <end position="786"/>
    </location>
</feature>
<dbReference type="SMART" id="SM00458">
    <property type="entry name" value="RICIN"/>
    <property type="match status" value="1"/>
</dbReference>